<evidence type="ECO:0000256" key="4">
    <source>
        <dbReference type="ARBA" id="ARBA00022448"/>
    </source>
</evidence>
<dbReference type="SMART" id="SM00965">
    <property type="entry name" value="STN"/>
    <property type="match status" value="1"/>
</dbReference>
<feature type="domain" description="Secretin/TonB short N-terminal" evidence="16">
    <location>
        <begin position="93"/>
        <end position="144"/>
    </location>
</feature>
<dbReference type="PANTHER" id="PTHR30069">
    <property type="entry name" value="TONB-DEPENDENT OUTER MEMBRANE RECEPTOR"/>
    <property type="match status" value="1"/>
</dbReference>
<keyword evidence="8" id="KW-0732">Signal</keyword>
<dbReference type="InterPro" id="IPR011662">
    <property type="entry name" value="Secretin/TonB_short_N"/>
</dbReference>
<dbReference type="SUPFAM" id="SSF56935">
    <property type="entry name" value="Porins"/>
    <property type="match status" value="1"/>
</dbReference>
<keyword evidence="7 13" id="KW-0812">Transmembrane</keyword>
<dbReference type="EMBL" id="NNRL01000163">
    <property type="protein sequence ID" value="OYR10315.1"/>
    <property type="molecule type" value="Genomic_DNA"/>
</dbReference>
<reference evidence="17 18" key="1">
    <citation type="submission" date="2017-07" db="EMBL/GenBank/DDBJ databases">
        <title>Phylogenetic study on the rhizospheric bacterium Ochrobactrum sp. A44.</title>
        <authorList>
            <person name="Krzyzanowska D.M."/>
            <person name="Ossowicki A."/>
            <person name="Rajewska M."/>
            <person name="Maciag T."/>
            <person name="Kaczynski Z."/>
            <person name="Czerwicka M."/>
            <person name="Jafra S."/>
        </authorList>
    </citation>
    <scope>NUCLEOTIDE SEQUENCE [LARGE SCALE GENOMIC DNA]</scope>
    <source>
        <strain evidence="17 18">OgA9a</strain>
    </source>
</reference>
<dbReference type="AlphaFoldDB" id="A0A256F630"/>
<evidence type="ECO:0000259" key="16">
    <source>
        <dbReference type="SMART" id="SM00965"/>
    </source>
</evidence>
<evidence type="ECO:0000256" key="13">
    <source>
        <dbReference type="PROSITE-ProRule" id="PRU01360"/>
    </source>
</evidence>
<evidence type="ECO:0000256" key="5">
    <source>
        <dbReference type="ARBA" id="ARBA00022452"/>
    </source>
</evidence>
<keyword evidence="11 13" id="KW-0472">Membrane</keyword>
<sequence length="867" mass="94902">MKGNLRNPRESLGTKTPNALNVETGNNMKSPASRILTGCARPLFASLLLSGTVLSPILTTPAFAQAAVQSVAVNIPAGALSTALNRLAVQTGLQIAFDASVTSGLNTSGVSGTMAPAEALSALLRNTDIQYRFTGNRTVRLEREATGNNAALPAVDGAVQLDTISFSQITGVNFADLDPRVSQITPEQMQQAQASTIPELIKKTPGVAMLGGVRTEGQSISIRGFSRQSDVRVLLDGAPKNFEKYDQGTIFVEPELLKRVEIEKGATSVRYGNGGFGGTVKLESKDAADMLREGENWGAWGKTAYQTANKQFLETGAVYGRSNLGTGMTFDGIASLTWRKGDNMRVGGGETYNYSSSELTSFSGKLSGEYGGHTLKASVLYGESANWGPLAAIRGQLQPTSNSLVPGTPAYKEAMRRLLAWRELKDFTSVVEHTYDGNSDLVNTRIMASYSSTDMHAERAAGVNGTASLGGTENDAKYSDFHIEAENTSNFEIGGIDHSLNYGVQYNHHVRDVTMFDITKKKDKNYNYGYYAPWIMPGGKQDVTSFFMRDRMAITDKLTITPGIRYDYVRSEGEPNAAAIYNDPKAGHDYSSASHHGFTPAISASYQITPTTRLFADWAYAMRAPNIDEIYSVQSGRTQTSGTSRDLAVERNNTINIGADTSFSGIFTDTDMLMVRGSFFNNHVTNPVARRVGSANKVGLKNGEVPFYWNMPSYYSRGVELEAHYENDFMFADASLTYMIGRRQGTVNNIYGPDSYINDIMPTTVITTLGYKLPDQDINFGWTGTFVDKQDRTSYVKGDQSYNRPKTPGYAVHDLFFNWTPTQGFMKDSELRLALENVFDKEYEPYLTDGITAMPGRNLKVSFSRKF</sequence>
<dbReference type="InterPro" id="IPR010949">
    <property type="entry name" value="TonB_Hb/transfer/lactofer_rcpt"/>
</dbReference>
<evidence type="ECO:0000256" key="14">
    <source>
        <dbReference type="RuleBase" id="RU003357"/>
    </source>
</evidence>
<evidence type="ECO:0000256" key="3">
    <source>
        <dbReference type="ARBA" id="ARBA00021261"/>
    </source>
</evidence>
<dbReference type="InterPro" id="IPR011276">
    <property type="entry name" value="TonB_haem/Hb_rcpt"/>
</dbReference>
<evidence type="ECO:0000256" key="6">
    <source>
        <dbReference type="ARBA" id="ARBA00022496"/>
    </source>
</evidence>
<keyword evidence="5 13" id="KW-1134">Transmembrane beta strand</keyword>
<dbReference type="InterPro" id="IPR037066">
    <property type="entry name" value="Plug_dom_sf"/>
</dbReference>
<dbReference type="InterPro" id="IPR000531">
    <property type="entry name" value="Beta-barrel_TonB"/>
</dbReference>
<accession>A0A256F630</accession>
<dbReference type="Gene3D" id="3.55.50.30">
    <property type="match status" value="1"/>
</dbReference>
<name>A0A256F630_9HYPH</name>
<dbReference type="GO" id="GO:0015232">
    <property type="term" value="F:heme transmembrane transporter activity"/>
    <property type="evidence" value="ECO:0007669"/>
    <property type="project" value="InterPro"/>
</dbReference>
<dbReference type="InterPro" id="IPR012910">
    <property type="entry name" value="Plug_dom"/>
</dbReference>
<dbReference type="Gene3D" id="2.40.170.20">
    <property type="entry name" value="TonB-dependent receptor, beta-barrel domain"/>
    <property type="match status" value="1"/>
</dbReference>
<dbReference type="InterPro" id="IPR036942">
    <property type="entry name" value="Beta-barrel_TonB_sf"/>
</dbReference>
<dbReference type="Pfam" id="PF07660">
    <property type="entry name" value="STN"/>
    <property type="match status" value="1"/>
</dbReference>
<evidence type="ECO:0000256" key="9">
    <source>
        <dbReference type="ARBA" id="ARBA00023004"/>
    </source>
</evidence>
<dbReference type="GO" id="GO:0009279">
    <property type="term" value="C:cell outer membrane"/>
    <property type="evidence" value="ECO:0007669"/>
    <property type="project" value="UniProtKB-SubCell"/>
</dbReference>
<dbReference type="Proteomes" id="UP000216478">
    <property type="component" value="Unassembled WGS sequence"/>
</dbReference>
<dbReference type="InterPro" id="IPR039426">
    <property type="entry name" value="TonB-dep_rcpt-like"/>
</dbReference>
<feature type="region of interest" description="Disordered" evidence="15">
    <location>
        <begin position="1"/>
        <end position="26"/>
    </location>
</feature>
<evidence type="ECO:0000256" key="15">
    <source>
        <dbReference type="SAM" id="MobiDB-lite"/>
    </source>
</evidence>
<dbReference type="NCBIfam" id="TIGR01786">
    <property type="entry name" value="TonB-hemlactrns"/>
    <property type="match status" value="1"/>
</dbReference>
<organism evidence="17 18">
    <name type="scientific">Brucella grignonensis</name>
    <dbReference type="NCBI Taxonomy" id="94627"/>
    <lineage>
        <taxon>Bacteria</taxon>
        <taxon>Pseudomonadati</taxon>
        <taxon>Pseudomonadota</taxon>
        <taxon>Alphaproteobacteria</taxon>
        <taxon>Hyphomicrobiales</taxon>
        <taxon>Brucellaceae</taxon>
        <taxon>Brucella/Ochrobactrum group</taxon>
        <taxon>Brucella</taxon>
    </lineage>
</organism>
<keyword evidence="18" id="KW-1185">Reference proteome</keyword>
<dbReference type="Gene3D" id="2.170.130.10">
    <property type="entry name" value="TonB-dependent receptor, plug domain"/>
    <property type="match status" value="1"/>
</dbReference>
<dbReference type="PANTHER" id="PTHR30069:SF56">
    <property type="entry name" value="TONB-DEPENDENT HEME RECEPTOR A"/>
    <property type="match status" value="1"/>
</dbReference>
<dbReference type="CDD" id="cd01347">
    <property type="entry name" value="ligand_gated_channel"/>
    <property type="match status" value="1"/>
</dbReference>
<evidence type="ECO:0000256" key="11">
    <source>
        <dbReference type="ARBA" id="ARBA00023136"/>
    </source>
</evidence>
<gene>
    <name evidence="17" type="ORF">CEV33_1775</name>
</gene>
<evidence type="ECO:0000256" key="2">
    <source>
        <dbReference type="ARBA" id="ARBA00009810"/>
    </source>
</evidence>
<evidence type="ECO:0000256" key="12">
    <source>
        <dbReference type="ARBA" id="ARBA00023237"/>
    </source>
</evidence>
<keyword evidence="9" id="KW-0408">Iron</keyword>
<dbReference type="Pfam" id="PF00593">
    <property type="entry name" value="TonB_dep_Rec_b-barrel"/>
    <property type="match status" value="1"/>
</dbReference>
<proteinExistence type="inferred from homology"/>
<feature type="compositionally biased region" description="Polar residues" evidence="15">
    <location>
        <begin position="13"/>
        <end position="26"/>
    </location>
</feature>
<comment type="caution">
    <text evidence="17">The sequence shown here is derived from an EMBL/GenBank/DDBJ whole genome shotgun (WGS) entry which is preliminary data.</text>
</comment>
<evidence type="ECO:0000313" key="17">
    <source>
        <dbReference type="EMBL" id="OYR10315.1"/>
    </source>
</evidence>
<dbReference type="PROSITE" id="PS52016">
    <property type="entry name" value="TONB_DEPENDENT_REC_3"/>
    <property type="match status" value="1"/>
</dbReference>
<evidence type="ECO:0000256" key="1">
    <source>
        <dbReference type="ARBA" id="ARBA00004571"/>
    </source>
</evidence>
<keyword evidence="6" id="KW-0410">Iron transport</keyword>
<evidence type="ECO:0000256" key="7">
    <source>
        <dbReference type="ARBA" id="ARBA00022692"/>
    </source>
</evidence>
<evidence type="ECO:0000313" key="18">
    <source>
        <dbReference type="Proteomes" id="UP000216478"/>
    </source>
</evidence>
<keyword evidence="12 13" id="KW-0998">Cell outer membrane</keyword>
<comment type="similarity">
    <text evidence="2 13 14">Belongs to the TonB-dependent receptor family.</text>
</comment>
<dbReference type="GO" id="GO:0044718">
    <property type="term" value="P:siderophore transmembrane transport"/>
    <property type="evidence" value="ECO:0007669"/>
    <property type="project" value="TreeGrafter"/>
</dbReference>
<evidence type="ECO:0000256" key="10">
    <source>
        <dbReference type="ARBA" id="ARBA00023077"/>
    </source>
</evidence>
<keyword evidence="10 14" id="KW-0798">TonB box</keyword>
<evidence type="ECO:0000256" key="8">
    <source>
        <dbReference type="ARBA" id="ARBA00022729"/>
    </source>
</evidence>
<comment type="subcellular location">
    <subcellularLocation>
        <location evidence="1 13">Cell outer membrane</location>
        <topology evidence="1 13">Multi-pass membrane protein</topology>
    </subcellularLocation>
</comment>
<protein>
    <recommendedName>
        <fullName evidence="3">Heme transporter BhuA</fullName>
    </recommendedName>
</protein>
<keyword evidence="6" id="KW-0406">Ion transport</keyword>
<dbReference type="NCBIfam" id="TIGR01785">
    <property type="entry name" value="TonB-hemin"/>
    <property type="match status" value="1"/>
</dbReference>
<dbReference type="GO" id="GO:0015344">
    <property type="term" value="F:siderophore uptake transmembrane transporter activity"/>
    <property type="evidence" value="ECO:0007669"/>
    <property type="project" value="TreeGrafter"/>
</dbReference>
<keyword evidence="17" id="KW-0675">Receptor</keyword>
<dbReference type="Pfam" id="PF07715">
    <property type="entry name" value="Plug"/>
    <property type="match status" value="1"/>
</dbReference>
<keyword evidence="4 13" id="KW-0813">Transport</keyword>